<dbReference type="InterPro" id="IPR025323">
    <property type="entry name" value="DUF4229"/>
</dbReference>
<protein>
    <submittedName>
        <fullName evidence="2">Putative DUF4229 family protein</fullName>
    </submittedName>
</protein>
<dbReference type="STRING" id="1050174.CEPID_01725"/>
<accession>A0A0G3GNV9</accession>
<dbReference type="EMBL" id="CP011541">
    <property type="protein sequence ID" value="AKK02230.1"/>
    <property type="molecule type" value="Genomic_DNA"/>
</dbReference>
<evidence type="ECO:0000313" key="3">
    <source>
        <dbReference type="Proteomes" id="UP000035368"/>
    </source>
</evidence>
<sequence length="109" mass="12398">MSTVVNEKTNPEPTLDTSLRNRAWRDIALYGLARILLFAVLTVVIAWLAYLIGAPVPLLISAMLALFVAFPLSMFMFKGLRIRVNAELAEWDAQRKAHKEWVRSELAER</sequence>
<gene>
    <name evidence="2" type="ORF">CEPID_01725</name>
</gene>
<dbReference type="PATRIC" id="fig|1050174.4.peg.351"/>
<dbReference type="Proteomes" id="UP000035368">
    <property type="component" value="Chromosome"/>
</dbReference>
<reference evidence="2 3" key="1">
    <citation type="submission" date="2015-05" db="EMBL/GenBank/DDBJ databases">
        <title>Complete genome sequence of Corynebacterium epidermidicanis DSM 45586, isolated from the skin of a dog suffering from pruritus.</title>
        <authorList>
            <person name="Ruckert C."/>
            <person name="Albersmeier A."/>
            <person name="Winkler A."/>
            <person name="Tauch A."/>
        </authorList>
    </citation>
    <scope>NUCLEOTIDE SEQUENCE [LARGE SCALE GENOMIC DNA]</scope>
    <source>
        <strain evidence="2 3">DSM 45586</strain>
    </source>
</reference>
<dbReference type="Pfam" id="PF14012">
    <property type="entry name" value="DUF4229"/>
    <property type="match status" value="1"/>
</dbReference>
<name>A0A0G3GNV9_9CORY</name>
<dbReference type="KEGG" id="cei:CEPID_01725"/>
<feature type="transmembrane region" description="Helical" evidence="1">
    <location>
        <begin position="27"/>
        <end position="52"/>
    </location>
</feature>
<keyword evidence="1" id="KW-0472">Membrane</keyword>
<feature type="transmembrane region" description="Helical" evidence="1">
    <location>
        <begin position="58"/>
        <end position="77"/>
    </location>
</feature>
<proteinExistence type="predicted"/>
<organism evidence="2 3">
    <name type="scientific">Corynebacterium epidermidicanis</name>
    <dbReference type="NCBI Taxonomy" id="1050174"/>
    <lineage>
        <taxon>Bacteria</taxon>
        <taxon>Bacillati</taxon>
        <taxon>Actinomycetota</taxon>
        <taxon>Actinomycetes</taxon>
        <taxon>Mycobacteriales</taxon>
        <taxon>Corynebacteriaceae</taxon>
        <taxon>Corynebacterium</taxon>
    </lineage>
</organism>
<evidence type="ECO:0000256" key="1">
    <source>
        <dbReference type="SAM" id="Phobius"/>
    </source>
</evidence>
<evidence type="ECO:0000313" key="2">
    <source>
        <dbReference type="EMBL" id="AKK02230.1"/>
    </source>
</evidence>
<dbReference type="AlphaFoldDB" id="A0A0G3GNV9"/>
<keyword evidence="3" id="KW-1185">Reference proteome</keyword>
<keyword evidence="1" id="KW-1133">Transmembrane helix</keyword>
<keyword evidence="1" id="KW-0812">Transmembrane</keyword>